<dbReference type="AlphaFoldDB" id="A0A9P7Y471"/>
<evidence type="ECO:0000313" key="3">
    <source>
        <dbReference type="Proteomes" id="UP000707451"/>
    </source>
</evidence>
<keyword evidence="3" id="KW-1185">Reference proteome</keyword>
<dbReference type="EMBL" id="JAHRHY010000003">
    <property type="protein sequence ID" value="KAG9071011.1"/>
    <property type="molecule type" value="Genomic_DNA"/>
</dbReference>
<reference evidence="2" key="1">
    <citation type="submission" date="2021-06" db="EMBL/GenBank/DDBJ databases">
        <title>Genome Sequence of Mortierella hyaline Strain SCG-10, a Cold-Adapted, Nitrate-Reducing Fungus Isolated from Soil in Minnesota, USA.</title>
        <authorList>
            <person name="Aldossari N."/>
        </authorList>
    </citation>
    <scope>NUCLEOTIDE SEQUENCE</scope>
    <source>
        <strain evidence="2">SCG-10</strain>
    </source>
</reference>
<dbReference type="Proteomes" id="UP000707451">
    <property type="component" value="Unassembled WGS sequence"/>
</dbReference>
<protein>
    <submittedName>
        <fullName evidence="2">Uncharacterized protein</fullName>
    </submittedName>
</protein>
<feature type="compositionally biased region" description="Low complexity" evidence="1">
    <location>
        <begin position="410"/>
        <end position="430"/>
    </location>
</feature>
<accession>A0A9P7Y471</accession>
<gene>
    <name evidence="2" type="ORF">KI688_008554</name>
</gene>
<evidence type="ECO:0000313" key="2">
    <source>
        <dbReference type="EMBL" id="KAG9071011.1"/>
    </source>
</evidence>
<dbReference type="OrthoDB" id="2412405at2759"/>
<sequence>MVKLSLPLRDYDDADEHNKGPHCDPSQSIYNRKHCVQNFLFCSDDNPCPSNIPCIDQVCQCLPNKHQYITLTPLPHRMYTVGCNFDRAREAETCREYEYGVDQTCVLNYCSKDVLCYAGTCDTKYHVCVNMTSTRVPLPPSINQIIVLDDTPFGLQKEDGPPPLLYIIAAAGGVTGLAILGCLIRSIIQSVQGSVAWASRNHRLPSEGSEHYDDKDQYSHSITDTKYVADPEAISGVTVAQVPARFTSAHCLLSTYSLDYATPLHSPQVATFAQGLNAGPQSQSQASLAHLNGESSAAIELETRSFLNNPREPTTTTLPIDSSSKLSNEAQMLGQAEELSMLAGEQGTITRLVTVSPCNVSDSSELQKSRSLHVPGSEALPSLPQLPAVATMKGSRSPAVAITTLSNDVSPSPSLSSLKSPRSPRSPKSP</sequence>
<comment type="caution">
    <text evidence="2">The sequence shown here is derived from an EMBL/GenBank/DDBJ whole genome shotgun (WGS) entry which is preliminary data.</text>
</comment>
<evidence type="ECO:0000256" key="1">
    <source>
        <dbReference type="SAM" id="MobiDB-lite"/>
    </source>
</evidence>
<name>A0A9P7Y471_9FUNG</name>
<feature type="region of interest" description="Disordered" evidence="1">
    <location>
        <begin position="390"/>
        <end position="430"/>
    </location>
</feature>
<proteinExistence type="predicted"/>
<organism evidence="2 3">
    <name type="scientific">Linnemannia hyalina</name>
    <dbReference type="NCBI Taxonomy" id="64524"/>
    <lineage>
        <taxon>Eukaryota</taxon>
        <taxon>Fungi</taxon>
        <taxon>Fungi incertae sedis</taxon>
        <taxon>Mucoromycota</taxon>
        <taxon>Mortierellomycotina</taxon>
        <taxon>Mortierellomycetes</taxon>
        <taxon>Mortierellales</taxon>
        <taxon>Mortierellaceae</taxon>
        <taxon>Linnemannia</taxon>
    </lineage>
</organism>